<dbReference type="EMBL" id="MN740763">
    <property type="protein sequence ID" value="QHS82159.1"/>
    <property type="molecule type" value="Genomic_DNA"/>
</dbReference>
<evidence type="ECO:0000313" key="2">
    <source>
        <dbReference type="EMBL" id="QHS82159.1"/>
    </source>
</evidence>
<accession>A0A6C0AQM3</accession>
<organism evidence="2">
    <name type="scientific">viral metagenome</name>
    <dbReference type="NCBI Taxonomy" id="1070528"/>
    <lineage>
        <taxon>unclassified sequences</taxon>
        <taxon>metagenomes</taxon>
        <taxon>organismal metagenomes</taxon>
    </lineage>
</organism>
<keyword evidence="1" id="KW-0812">Transmembrane</keyword>
<keyword evidence="1" id="KW-1133">Transmembrane helix</keyword>
<sequence length="62" mass="6997">MENALSHLFHASIITIILYVIMKFILNQTVSMSLNRSILIGALALIYMILFGHGMPTHLKKI</sequence>
<keyword evidence="1" id="KW-0472">Membrane</keyword>
<protein>
    <submittedName>
        <fullName evidence="2">Uncharacterized protein</fullName>
    </submittedName>
</protein>
<feature type="transmembrane region" description="Helical" evidence="1">
    <location>
        <begin position="38"/>
        <end position="55"/>
    </location>
</feature>
<proteinExistence type="predicted"/>
<feature type="transmembrane region" description="Helical" evidence="1">
    <location>
        <begin position="6"/>
        <end position="26"/>
    </location>
</feature>
<name>A0A6C0AQM3_9ZZZZ</name>
<evidence type="ECO:0000256" key="1">
    <source>
        <dbReference type="SAM" id="Phobius"/>
    </source>
</evidence>
<dbReference type="AlphaFoldDB" id="A0A6C0AQM3"/>
<reference evidence="2" key="1">
    <citation type="journal article" date="2020" name="Nature">
        <title>Giant virus diversity and host interactions through global metagenomics.</title>
        <authorList>
            <person name="Schulz F."/>
            <person name="Roux S."/>
            <person name="Paez-Espino D."/>
            <person name="Jungbluth S."/>
            <person name="Walsh D.A."/>
            <person name="Denef V.J."/>
            <person name="McMahon K.D."/>
            <person name="Konstantinidis K.T."/>
            <person name="Eloe-Fadrosh E.A."/>
            <person name="Kyrpides N.C."/>
            <person name="Woyke T."/>
        </authorList>
    </citation>
    <scope>NUCLEOTIDE SEQUENCE</scope>
    <source>
        <strain evidence="2">GVMAG-S-1101165-79</strain>
    </source>
</reference>